<evidence type="ECO:0000313" key="11">
    <source>
        <dbReference type="Proteomes" id="UP000176952"/>
    </source>
</evidence>
<evidence type="ECO:0000256" key="3">
    <source>
        <dbReference type="ARBA" id="ARBA00022741"/>
    </source>
</evidence>
<comment type="function">
    <text evidence="7">Allows the formation of correctly charged Gln-tRNA(Gln) through the transamidation of misacylated Glu-tRNA(Gln) in organisms which lack glutaminyl-tRNA synthetase. The reaction takes place in the presence of glutamine and ATP through an activated gamma-phospho-Glu-tRNA(Gln).</text>
</comment>
<evidence type="ECO:0000256" key="1">
    <source>
        <dbReference type="ARBA" id="ARBA00008069"/>
    </source>
</evidence>
<evidence type="ECO:0000259" key="9">
    <source>
        <dbReference type="Pfam" id="PF01425"/>
    </source>
</evidence>
<comment type="similarity">
    <text evidence="1 7">Belongs to the amidase family. GatA subfamily.</text>
</comment>
<dbReference type="PROSITE" id="PS00571">
    <property type="entry name" value="AMIDASES"/>
    <property type="match status" value="1"/>
</dbReference>
<comment type="caution">
    <text evidence="10">The sequence shown here is derived from an EMBL/GenBank/DDBJ whole genome shotgun (WGS) entry which is preliminary data.</text>
</comment>
<evidence type="ECO:0000256" key="6">
    <source>
        <dbReference type="ARBA" id="ARBA00047407"/>
    </source>
</evidence>
<reference evidence="10 11" key="1">
    <citation type="journal article" date="2016" name="Nat. Commun.">
        <title>Thousands of microbial genomes shed light on interconnected biogeochemical processes in an aquifer system.</title>
        <authorList>
            <person name="Anantharaman K."/>
            <person name="Brown C.T."/>
            <person name="Hug L.A."/>
            <person name="Sharon I."/>
            <person name="Castelle C.J."/>
            <person name="Probst A.J."/>
            <person name="Thomas B.C."/>
            <person name="Singh A."/>
            <person name="Wilkins M.J."/>
            <person name="Karaoz U."/>
            <person name="Brodie E.L."/>
            <person name="Williams K.H."/>
            <person name="Hubbard S.S."/>
            <person name="Banfield J.F."/>
        </authorList>
    </citation>
    <scope>NUCLEOTIDE SEQUENCE [LARGE SCALE GENOMIC DNA]</scope>
</reference>
<feature type="active site" description="Charge relay system" evidence="7">
    <location>
        <position position="72"/>
    </location>
</feature>
<dbReference type="EC" id="6.3.5.7" evidence="7"/>
<dbReference type="Gene3D" id="3.90.1300.10">
    <property type="entry name" value="Amidase signature (AS) domain"/>
    <property type="match status" value="1"/>
</dbReference>
<dbReference type="InterPro" id="IPR020556">
    <property type="entry name" value="Amidase_CS"/>
</dbReference>
<dbReference type="GO" id="GO:0005524">
    <property type="term" value="F:ATP binding"/>
    <property type="evidence" value="ECO:0007669"/>
    <property type="project" value="UniProtKB-KW"/>
</dbReference>
<dbReference type="Proteomes" id="UP000176952">
    <property type="component" value="Unassembled WGS sequence"/>
</dbReference>
<dbReference type="PIRSF" id="PIRSF001221">
    <property type="entry name" value="Amidase_fungi"/>
    <property type="match status" value="1"/>
</dbReference>
<dbReference type="Pfam" id="PF01425">
    <property type="entry name" value="Amidase"/>
    <property type="match status" value="1"/>
</dbReference>
<organism evidence="10 11">
    <name type="scientific">Candidatus Kerfeldbacteria bacterium RIFCSPHIGHO2_12_FULL_48_17</name>
    <dbReference type="NCBI Taxonomy" id="1798542"/>
    <lineage>
        <taxon>Bacteria</taxon>
        <taxon>Candidatus Kerfeldiibacteriota</taxon>
    </lineage>
</organism>
<gene>
    <name evidence="7" type="primary">gatA</name>
    <name evidence="10" type="ORF">A3F54_00715</name>
</gene>
<keyword evidence="3 7" id="KW-0547">Nucleotide-binding</keyword>
<evidence type="ECO:0000313" key="10">
    <source>
        <dbReference type="EMBL" id="OGY84446.1"/>
    </source>
</evidence>
<comment type="subunit">
    <text evidence="7">Heterotrimer of A, B and C subunits.</text>
</comment>
<dbReference type="AlphaFoldDB" id="A0A1G2B6X8"/>
<dbReference type="InterPro" id="IPR036928">
    <property type="entry name" value="AS_sf"/>
</dbReference>
<feature type="region of interest" description="Disordered" evidence="8">
    <location>
        <begin position="226"/>
        <end position="249"/>
    </location>
</feature>
<dbReference type="GO" id="GO:0050567">
    <property type="term" value="F:glutaminyl-tRNA synthase (glutamine-hydrolyzing) activity"/>
    <property type="evidence" value="ECO:0007669"/>
    <property type="project" value="UniProtKB-UniRule"/>
</dbReference>
<sequence>MIKELHQKLINKEISAVELTKQYLKKIHDTNPTYNSFVLLTEDFALKQAADADAIIKRGEATLLTGIPFAMKDNFCLQGTITSAGSTMLKNYTSPYTATAVQKLLDQGAVLLGKTNMDDAAMGSSTETSVYGPTKNAHNPNLVPGGSSGGSATAVALQQAVFALATDTGGSIRQPAALSGVVGLKPTYGRISRYGIVALASSLDVVGTLTHNSADAAIVLEALSGQDPHDSTTLPPEPAAAPGRPSKRTARKYSTAATAAKNLTIGIPVEYKNAKGMAPDVQAALKQAITTLKTAGIKTKNITLPHAHLGIATYYVIVPSEASSNLARYDGMRFGHYAKEARTLEEVYTLSRAQGFGREVKRRIALGTFTLSAGYQDAYYHQAQKVRTLIREDFRRAFAEVDVILTPATPDRAFPLGAKSADPLSMYLQDIFTVTANLAGIPGLVVPLAEPGVTSATDSAATAAATAPTAEQGKKPPIGVQFLGDMMQEEKLLSLGNFYEALTARG</sequence>
<keyword evidence="4 7" id="KW-0067">ATP-binding</keyword>
<dbReference type="PANTHER" id="PTHR11895">
    <property type="entry name" value="TRANSAMIDASE"/>
    <property type="match status" value="1"/>
</dbReference>
<dbReference type="HAMAP" id="MF_00120">
    <property type="entry name" value="GatA"/>
    <property type="match status" value="1"/>
</dbReference>
<dbReference type="EMBL" id="MHKD01000014">
    <property type="protein sequence ID" value="OGY84446.1"/>
    <property type="molecule type" value="Genomic_DNA"/>
</dbReference>
<evidence type="ECO:0000256" key="8">
    <source>
        <dbReference type="SAM" id="MobiDB-lite"/>
    </source>
</evidence>
<comment type="catalytic activity">
    <reaction evidence="6 7">
        <text>L-glutamyl-tRNA(Gln) + L-glutamine + ATP + H2O = L-glutaminyl-tRNA(Gln) + L-glutamate + ADP + phosphate + H(+)</text>
        <dbReference type="Rhea" id="RHEA:17521"/>
        <dbReference type="Rhea" id="RHEA-COMP:9681"/>
        <dbReference type="Rhea" id="RHEA-COMP:9684"/>
        <dbReference type="ChEBI" id="CHEBI:15377"/>
        <dbReference type="ChEBI" id="CHEBI:15378"/>
        <dbReference type="ChEBI" id="CHEBI:29985"/>
        <dbReference type="ChEBI" id="CHEBI:30616"/>
        <dbReference type="ChEBI" id="CHEBI:43474"/>
        <dbReference type="ChEBI" id="CHEBI:58359"/>
        <dbReference type="ChEBI" id="CHEBI:78520"/>
        <dbReference type="ChEBI" id="CHEBI:78521"/>
        <dbReference type="ChEBI" id="CHEBI:456216"/>
        <dbReference type="EC" id="6.3.5.7"/>
    </reaction>
</comment>
<name>A0A1G2B6X8_9BACT</name>
<evidence type="ECO:0000256" key="4">
    <source>
        <dbReference type="ARBA" id="ARBA00022840"/>
    </source>
</evidence>
<dbReference type="GO" id="GO:0030956">
    <property type="term" value="C:glutamyl-tRNA(Gln) amidotransferase complex"/>
    <property type="evidence" value="ECO:0007669"/>
    <property type="project" value="InterPro"/>
</dbReference>
<keyword evidence="5 7" id="KW-0648">Protein biosynthesis</keyword>
<keyword evidence="2 7" id="KW-0436">Ligase</keyword>
<dbReference type="InterPro" id="IPR000120">
    <property type="entry name" value="Amidase"/>
</dbReference>
<accession>A0A1G2B6X8</accession>
<feature type="domain" description="Amidase" evidence="9">
    <location>
        <begin position="18"/>
        <end position="493"/>
    </location>
</feature>
<evidence type="ECO:0000256" key="7">
    <source>
        <dbReference type="HAMAP-Rule" id="MF_00120"/>
    </source>
</evidence>
<evidence type="ECO:0000256" key="2">
    <source>
        <dbReference type="ARBA" id="ARBA00022598"/>
    </source>
</evidence>
<feature type="active site" description="Acyl-ester intermediate" evidence="7">
    <location>
        <position position="171"/>
    </location>
</feature>
<dbReference type="PANTHER" id="PTHR11895:SF151">
    <property type="entry name" value="GLUTAMYL-TRNA(GLN) AMIDOTRANSFERASE SUBUNIT A"/>
    <property type="match status" value="1"/>
</dbReference>
<dbReference type="STRING" id="1798542.A3F54_00715"/>
<dbReference type="InterPro" id="IPR023631">
    <property type="entry name" value="Amidase_dom"/>
</dbReference>
<dbReference type="GO" id="GO:0006412">
    <property type="term" value="P:translation"/>
    <property type="evidence" value="ECO:0007669"/>
    <property type="project" value="UniProtKB-UniRule"/>
</dbReference>
<dbReference type="SUPFAM" id="SSF75304">
    <property type="entry name" value="Amidase signature (AS) enzymes"/>
    <property type="match status" value="1"/>
</dbReference>
<evidence type="ECO:0000256" key="5">
    <source>
        <dbReference type="ARBA" id="ARBA00022917"/>
    </source>
</evidence>
<dbReference type="NCBIfam" id="TIGR00132">
    <property type="entry name" value="gatA"/>
    <property type="match status" value="1"/>
</dbReference>
<feature type="active site" description="Charge relay system" evidence="7">
    <location>
        <position position="147"/>
    </location>
</feature>
<dbReference type="InterPro" id="IPR004412">
    <property type="entry name" value="GatA"/>
</dbReference>
<proteinExistence type="inferred from homology"/>
<protein>
    <recommendedName>
        <fullName evidence="7">Glutamyl-tRNA(Gln) amidotransferase subunit A</fullName>
        <shortName evidence="7">Glu-ADT subunit A</shortName>
        <ecNumber evidence="7">6.3.5.7</ecNumber>
    </recommendedName>
</protein>